<keyword evidence="9" id="KW-0282">Flagellum</keyword>
<gene>
    <name evidence="9" type="ORF">KR50_18940</name>
</gene>
<dbReference type="PANTHER" id="PTHR43484:SF1">
    <property type="entry name" value="FLAGELLAR MOTOR SWITCH PROTEIN FLIN"/>
    <property type="match status" value="1"/>
</dbReference>
<dbReference type="InterPro" id="IPR012826">
    <property type="entry name" value="FliN"/>
</dbReference>
<evidence type="ECO:0000313" key="9">
    <source>
        <dbReference type="EMBL" id="KIL47727.1"/>
    </source>
</evidence>
<comment type="subcellular location">
    <subcellularLocation>
        <location evidence="1">Cell membrane</location>
        <topology evidence="1">Peripheral membrane protein</topology>
        <orientation evidence="1">Cytoplasmic side</orientation>
    </subcellularLocation>
</comment>
<feature type="domain" description="CheC-like protein" evidence="8">
    <location>
        <begin position="140"/>
        <end position="175"/>
    </location>
</feature>
<proteinExistence type="inferred from homology"/>
<evidence type="ECO:0000256" key="4">
    <source>
        <dbReference type="ARBA" id="ARBA00022500"/>
    </source>
</evidence>
<dbReference type="NCBIfam" id="NF005995">
    <property type="entry name" value="PRK08119.1"/>
    <property type="match status" value="1"/>
</dbReference>
<sequence>MMSDDMLSQDEIDALLKGTSDENEELHGSPGSHILTADYLDEMAIDALGEIGNISFGSSATALSALLNQKVEITTPAVKVVNADEIAQSFPHPSVAINVQYTEGLTGTNLLVIKQSDAAVIADLMLGGNGLTSSEELDEIQLSAVQEAMNQMMGSAATSMSTIFNSKVDISPPSIDLMDFPSNKGMENLPDGKLLIQISFHLKVGSLIDSSIMQLVRLEFGQSLIKRLMGTSEGAEETAVAALAETPMQDIEVQEPKGEPQSLTSASYAAPENNGQHHVDEGIQLNRNKAISKPVNVQPAEFSSFDSPGLSSGESRNLNLLMDIPLHVTVELGRTKRSVKDILELTSGSIIELDKLAGEPVDILVNNRLIAQGEVVVIDENFGVRLTDIVSQTDRLNKLK</sequence>
<comment type="caution">
    <text evidence="9">The sequence shown here is derived from an EMBL/GenBank/DDBJ whole genome shotgun (WGS) entry which is preliminary data.</text>
</comment>
<dbReference type="AlphaFoldDB" id="A0A0C2VFQ9"/>
<dbReference type="GO" id="GO:0009425">
    <property type="term" value="C:bacterial-type flagellum basal body"/>
    <property type="evidence" value="ECO:0007669"/>
    <property type="project" value="InterPro"/>
</dbReference>
<dbReference type="Pfam" id="PF01052">
    <property type="entry name" value="FliMN_C"/>
    <property type="match status" value="1"/>
</dbReference>
<dbReference type="InterPro" id="IPR001172">
    <property type="entry name" value="FliN_T3SS_HrcQb"/>
</dbReference>
<feature type="domain" description="CheC-like protein" evidence="8">
    <location>
        <begin position="43"/>
        <end position="79"/>
    </location>
</feature>
<dbReference type="SUPFAM" id="SSF101801">
    <property type="entry name" value="Surface presentation of antigens (SPOA)"/>
    <property type="match status" value="1"/>
</dbReference>
<dbReference type="PRINTS" id="PR00956">
    <property type="entry name" value="FLGMOTORFLIN"/>
</dbReference>
<reference evidence="9 10" key="1">
    <citation type="submission" date="2015-01" db="EMBL/GenBank/DDBJ databases">
        <title>Jeotgalibacillus campisalis genome sequencing.</title>
        <authorList>
            <person name="Goh K.M."/>
            <person name="Chan K.-G."/>
            <person name="Yaakop A.S."/>
            <person name="Ee R."/>
            <person name="Gan H.M."/>
            <person name="Chan C.S."/>
        </authorList>
    </citation>
    <scope>NUCLEOTIDE SEQUENCE [LARGE SCALE GENOMIC DNA]</scope>
    <source>
        <strain evidence="9 10">SF-57</strain>
    </source>
</reference>
<dbReference type="InterPro" id="IPR051469">
    <property type="entry name" value="FliN/MopA/SpaO"/>
</dbReference>
<keyword evidence="5" id="KW-0283">Flagellar rotation</keyword>
<dbReference type="InterPro" id="IPR036429">
    <property type="entry name" value="SpoA-like_sf"/>
</dbReference>
<dbReference type="OrthoDB" id="9773459at2"/>
<comment type="similarity">
    <text evidence="2">Belongs to the FliN/MopA/SpaO family.</text>
</comment>
<keyword evidence="4" id="KW-0145">Chemotaxis</keyword>
<protein>
    <submittedName>
        <fullName evidence="9">Flagellar motor switch protein FliN</fullName>
    </submittedName>
</protein>
<evidence type="ECO:0000256" key="3">
    <source>
        <dbReference type="ARBA" id="ARBA00022475"/>
    </source>
</evidence>
<keyword evidence="3" id="KW-1003">Cell membrane</keyword>
<dbReference type="InterPro" id="IPR028976">
    <property type="entry name" value="CheC-like_sf"/>
</dbReference>
<evidence type="ECO:0000256" key="2">
    <source>
        <dbReference type="ARBA" id="ARBA00009226"/>
    </source>
</evidence>
<evidence type="ECO:0000259" key="7">
    <source>
        <dbReference type="Pfam" id="PF01052"/>
    </source>
</evidence>
<dbReference type="GO" id="GO:0016787">
    <property type="term" value="F:hydrolase activity"/>
    <property type="evidence" value="ECO:0007669"/>
    <property type="project" value="InterPro"/>
</dbReference>
<evidence type="ECO:0000313" key="10">
    <source>
        <dbReference type="Proteomes" id="UP000031972"/>
    </source>
</evidence>
<dbReference type="NCBIfam" id="TIGR02480">
    <property type="entry name" value="fliN"/>
    <property type="match status" value="1"/>
</dbReference>
<keyword evidence="10" id="KW-1185">Reference proteome</keyword>
<keyword evidence="6" id="KW-0472">Membrane</keyword>
<evidence type="ECO:0000256" key="5">
    <source>
        <dbReference type="ARBA" id="ARBA00022779"/>
    </source>
</evidence>
<dbReference type="GO" id="GO:0071973">
    <property type="term" value="P:bacterial-type flagellum-dependent cell motility"/>
    <property type="evidence" value="ECO:0007669"/>
    <property type="project" value="InterPro"/>
</dbReference>
<dbReference type="Gene3D" id="2.30.330.10">
    <property type="entry name" value="SpoA-like"/>
    <property type="match status" value="1"/>
</dbReference>
<name>A0A0C2VFQ9_9BACL</name>
<dbReference type="InterPro" id="IPR007597">
    <property type="entry name" value="CheC"/>
</dbReference>
<dbReference type="CDD" id="cd17907">
    <property type="entry name" value="FliY_FliN-Y"/>
    <property type="match status" value="1"/>
</dbReference>
<dbReference type="PANTHER" id="PTHR43484">
    <property type="match status" value="1"/>
</dbReference>
<keyword evidence="9" id="KW-0966">Cell projection</keyword>
<dbReference type="RefSeq" id="WP_041057505.1">
    <property type="nucleotide sequence ID" value="NZ_JXRR01000014.1"/>
</dbReference>
<dbReference type="PATRIC" id="fig|220754.4.peg.1913"/>
<dbReference type="GO" id="GO:0005886">
    <property type="term" value="C:plasma membrane"/>
    <property type="evidence" value="ECO:0007669"/>
    <property type="project" value="UniProtKB-SubCell"/>
</dbReference>
<dbReference type="EMBL" id="JXRR01000014">
    <property type="protein sequence ID" value="KIL47727.1"/>
    <property type="molecule type" value="Genomic_DNA"/>
</dbReference>
<evidence type="ECO:0000256" key="6">
    <source>
        <dbReference type="ARBA" id="ARBA00023136"/>
    </source>
</evidence>
<dbReference type="Pfam" id="PF04509">
    <property type="entry name" value="CheC"/>
    <property type="match status" value="2"/>
</dbReference>
<dbReference type="SUPFAM" id="SSF103039">
    <property type="entry name" value="CheC-like"/>
    <property type="match status" value="1"/>
</dbReference>
<feature type="domain" description="Flagellar motor switch protein FliN-like C-terminal" evidence="7">
    <location>
        <begin position="320"/>
        <end position="390"/>
    </location>
</feature>
<dbReference type="Gene3D" id="3.40.1550.10">
    <property type="entry name" value="CheC-like"/>
    <property type="match status" value="1"/>
</dbReference>
<dbReference type="Proteomes" id="UP000031972">
    <property type="component" value="Unassembled WGS sequence"/>
</dbReference>
<accession>A0A0C2VFQ9</accession>
<dbReference type="GO" id="GO:0006935">
    <property type="term" value="P:chemotaxis"/>
    <property type="evidence" value="ECO:0007669"/>
    <property type="project" value="UniProtKB-KW"/>
</dbReference>
<dbReference type="GO" id="GO:0003774">
    <property type="term" value="F:cytoskeletal motor activity"/>
    <property type="evidence" value="ECO:0007669"/>
    <property type="project" value="InterPro"/>
</dbReference>
<dbReference type="InterPro" id="IPR001543">
    <property type="entry name" value="FliN-like_C"/>
</dbReference>
<evidence type="ECO:0000259" key="8">
    <source>
        <dbReference type="Pfam" id="PF04509"/>
    </source>
</evidence>
<keyword evidence="9" id="KW-0969">Cilium</keyword>
<evidence type="ECO:0000256" key="1">
    <source>
        <dbReference type="ARBA" id="ARBA00004413"/>
    </source>
</evidence>
<organism evidence="9 10">
    <name type="scientific">Jeotgalibacillus campisalis</name>
    <dbReference type="NCBI Taxonomy" id="220754"/>
    <lineage>
        <taxon>Bacteria</taxon>
        <taxon>Bacillati</taxon>
        <taxon>Bacillota</taxon>
        <taxon>Bacilli</taxon>
        <taxon>Bacillales</taxon>
        <taxon>Caryophanaceae</taxon>
        <taxon>Jeotgalibacillus</taxon>
    </lineage>
</organism>